<protein>
    <submittedName>
        <fullName evidence="1">Uncharacterized protein</fullName>
    </submittedName>
</protein>
<dbReference type="EMBL" id="QAXS01000001">
    <property type="protein sequence ID" value="PTW03422.1"/>
    <property type="molecule type" value="Genomic_DNA"/>
</dbReference>
<dbReference type="Pfam" id="PF18742">
    <property type="entry name" value="DpnII-MboI"/>
    <property type="match status" value="1"/>
</dbReference>
<evidence type="ECO:0000313" key="1">
    <source>
        <dbReference type="EMBL" id="PTW03422.1"/>
    </source>
</evidence>
<dbReference type="RefSeq" id="WP_108137528.1">
    <property type="nucleotide sequence ID" value="NZ_QAXS01000001.1"/>
</dbReference>
<proteinExistence type="predicted"/>
<reference evidence="1 2" key="1">
    <citation type="submission" date="2018-04" db="EMBL/GenBank/DDBJ databases">
        <title>Subsurface microbial communities from deep shales in Ohio and West Virginia, USA.</title>
        <authorList>
            <person name="Wrighton K."/>
        </authorList>
    </citation>
    <scope>NUCLEOTIDE SEQUENCE [LARGE SCALE GENOMIC DNA]</scope>
    <source>
        <strain evidence="1 2">WC1</strain>
    </source>
</reference>
<dbReference type="Proteomes" id="UP000244089">
    <property type="component" value="Unassembled WGS sequence"/>
</dbReference>
<evidence type="ECO:0000313" key="2">
    <source>
        <dbReference type="Proteomes" id="UP000244089"/>
    </source>
</evidence>
<name>A0A2T5RSV4_9FIRM</name>
<organism evidence="1 2">
    <name type="scientific">Halanaerobium saccharolyticum</name>
    <dbReference type="NCBI Taxonomy" id="43595"/>
    <lineage>
        <taxon>Bacteria</taxon>
        <taxon>Bacillati</taxon>
        <taxon>Bacillota</taxon>
        <taxon>Clostridia</taxon>
        <taxon>Halanaerobiales</taxon>
        <taxon>Halanaerobiaceae</taxon>
        <taxon>Halanaerobium</taxon>
    </lineage>
</organism>
<accession>A0A2T5RSV4</accession>
<gene>
    <name evidence="1" type="ORF">C8C76_10158</name>
</gene>
<dbReference type="AlphaFoldDB" id="A0A2T5RSV4"/>
<sequence>MNKNKLKNYLNQTKALEDSLKFIYEKDKNNMWSFGSYKTFMRKYNTLAKFVAKELTDVSSLDYFDTENIKSSADTIPIVQKNYFDSILANVTILKSLLENELNIRNDEIEDLKNFLQNKLRRAIFDKPDNEYQIQDAVEQLLIGRGLSKGLDYDRETGRVKVSVKEVIPDFIFSRLNLALELKFCKNKNKSKRLVDEINADIQSYKKKYNNLIFLIYDLGNIRDEVEFKNDLDNKDNTSVIIVKH</sequence>
<dbReference type="OrthoDB" id="2081423at2"/>
<comment type="caution">
    <text evidence="1">The sequence shown here is derived from an EMBL/GenBank/DDBJ whole genome shotgun (WGS) entry which is preliminary data.</text>
</comment>